<organism evidence="2 3">
    <name type="scientific">Caenorhabditis tropicalis</name>
    <dbReference type="NCBI Taxonomy" id="1561998"/>
    <lineage>
        <taxon>Eukaryota</taxon>
        <taxon>Metazoa</taxon>
        <taxon>Ecdysozoa</taxon>
        <taxon>Nematoda</taxon>
        <taxon>Chromadorea</taxon>
        <taxon>Rhabditida</taxon>
        <taxon>Rhabditina</taxon>
        <taxon>Rhabditomorpha</taxon>
        <taxon>Rhabditoidea</taxon>
        <taxon>Rhabditidae</taxon>
        <taxon>Peloderinae</taxon>
        <taxon>Caenorhabditis</taxon>
    </lineage>
</organism>
<evidence type="ECO:0000313" key="2">
    <source>
        <dbReference type="Proteomes" id="UP000095282"/>
    </source>
</evidence>
<feature type="transmembrane region" description="Helical" evidence="1">
    <location>
        <begin position="167"/>
        <end position="186"/>
    </location>
</feature>
<keyword evidence="1" id="KW-0812">Transmembrane</keyword>
<keyword evidence="1" id="KW-0472">Membrane</keyword>
<feature type="transmembrane region" description="Helical" evidence="1">
    <location>
        <begin position="85"/>
        <end position="109"/>
    </location>
</feature>
<feature type="transmembrane region" description="Helical" evidence="1">
    <location>
        <begin position="54"/>
        <end position="73"/>
    </location>
</feature>
<keyword evidence="1" id="KW-1133">Transmembrane helix</keyword>
<feature type="transmembrane region" description="Helical" evidence="1">
    <location>
        <begin position="231"/>
        <end position="255"/>
    </location>
</feature>
<evidence type="ECO:0000256" key="1">
    <source>
        <dbReference type="SAM" id="Phobius"/>
    </source>
</evidence>
<name>A0A1I7SYG8_9PELO</name>
<keyword evidence="2" id="KW-1185">Reference proteome</keyword>
<dbReference type="WBParaSite" id="Csp11.Scaffold31.g132.t3">
    <property type="protein sequence ID" value="Csp11.Scaffold31.g132.t3"/>
    <property type="gene ID" value="Csp11.Scaffold31.g132"/>
</dbReference>
<evidence type="ECO:0000313" key="3">
    <source>
        <dbReference type="WBParaSite" id="Csp11.Scaffold31.g132.t3"/>
    </source>
</evidence>
<dbReference type="AlphaFoldDB" id="A0A1I7SYG8"/>
<accession>A0A1I7SYG8</accession>
<dbReference type="Proteomes" id="UP000095282">
    <property type="component" value="Unplaced"/>
</dbReference>
<proteinExistence type="predicted"/>
<sequence length="313" mass="36226">METFKFNSFESLKYGNSTLNEQFPSANINLFRKLHYYELASQIFGIDFNFVAHYKIFISGSVFFIIYFIMFLINGKTFFISDYTFIAIFLVQILTFSSGIVTQKFAFAIDNIEYVVYSDFEVIPKFITVLCDKILVAQMPMYWFVITAFLAIQIAQFSNQNPRGIRFAHVYLVPIGVIVFLISIITPDHMKHFMIVVCFLMWWIYRKHMVAQLYSQEMSAKDISNMRRMNIWLSCQVFRGIACTATYLNALLFAWSTVNFSKDGDNKESNTLPVFVGNSVPMESFSRRPSAISAFSLNNVAPHTPRDSNMLHI</sequence>
<protein>
    <submittedName>
        <fullName evidence="3">Protein GMH1</fullName>
    </submittedName>
</protein>
<reference evidence="3" key="1">
    <citation type="submission" date="2016-11" db="UniProtKB">
        <authorList>
            <consortium name="WormBaseParasite"/>
        </authorList>
    </citation>
    <scope>IDENTIFICATION</scope>
</reference>
<feature type="transmembrane region" description="Helical" evidence="1">
    <location>
        <begin position="192"/>
        <end position="210"/>
    </location>
</feature>
<feature type="transmembrane region" description="Helical" evidence="1">
    <location>
        <begin position="134"/>
        <end position="155"/>
    </location>
</feature>
<dbReference type="eggNOG" id="ENOG502TH0X">
    <property type="taxonomic scope" value="Eukaryota"/>
</dbReference>